<organism evidence="1 2">
    <name type="scientific">Candidatus Lloydbacteria bacterium RIFCSPHIGHO2_02_FULL_50_13</name>
    <dbReference type="NCBI Taxonomy" id="1798661"/>
    <lineage>
        <taxon>Bacteria</taxon>
        <taxon>Candidatus Lloydiibacteriota</taxon>
    </lineage>
</organism>
<gene>
    <name evidence="1" type="ORF">A3D65_04145</name>
</gene>
<reference evidence="1 2" key="1">
    <citation type="journal article" date="2016" name="Nat. Commun.">
        <title>Thousands of microbial genomes shed light on interconnected biogeochemical processes in an aquifer system.</title>
        <authorList>
            <person name="Anantharaman K."/>
            <person name="Brown C.T."/>
            <person name="Hug L.A."/>
            <person name="Sharon I."/>
            <person name="Castelle C.J."/>
            <person name="Probst A.J."/>
            <person name="Thomas B.C."/>
            <person name="Singh A."/>
            <person name="Wilkins M.J."/>
            <person name="Karaoz U."/>
            <person name="Brodie E.L."/>
            <person name="Williams K.H."/>
            <person name="Hubbard S.S."/>
            <person name="Banfield J.F."/>
        </authorList>
    </citation>
    <scope>NUCLEOTIDE SEQUENCE [LARGE SCALE GENOMIC DNA]</scope>
</reference>
<protein>
    <submittedName>
        <fullName evidence="1">Uncharacterized protein</fullName>
    </submittedName>
</protein>
<dbReference type="EMBL" id="MHLL01000008">
    <property type="protein sequence ID" value="OGZ10502.1"/>
    <property type="molecule type" value="Genomic_DNA"/>
</dbReference>
<evidence type="ECO:0000313" key="2">
    <source>
        <dbReference type="Proteomes" id="UP000177996"/>
    </source>
</evidence>
<name>A0A1G2DAJ8_9BACT</name>
<comment type="caution">
    <text evidence="1">The sequence shown here is derived from an EMBL/GenBank/DDBJ whole genome shotgun (WGS) entry which is preliminary data.</text>
</comment>
<sequence length="63" mass="7435">MDQLTLNNIQHTEKLKNIALVNQEFLDGIEQLKSQQRQTVLEYRGALEKRKIQQFEEQLGVTH</sequence>
<accession>A0A1G2DAJ8</accession>
<evidence type="ECO:0000313" key="1">
    <source>
        <dbReference type="EMBL" id="OGZ10502.1"/>
    </source>
</evidence>
<dbReference type="STRING" id="1798661.A3D65_04145"/>
<dbReference type="AlphaFoldDB" id="A0A1G2DAJ8"/>
<dbReference type="Proteomes" id="UP000177996">
    <property type="component" value="Unassembled WGS sequence"/>
</dbReference>
<proteinExistence type="predicted"/>